<dbReference type="RefSeq" id="WP_010890729.1">
    <property type="nucleotide sequence ID" value="NC_001988.2"/>
</dbReference>
<name>Q97TQ4_CLOAB</name>
<accession>Q97TQ4</accession>
<organism evidence="1 2">
    <name type="scientific">Clostridium acetobutylicum (strain ATCC 824 / DSM 792 / JCM 1419 / IAM 19013 / LMG 5710 / NBRC 13948 / NRRL B-527 / VKM B-1787 / 2291 / W)</name>
    <dbReference type="NCBI Taxonomy" id="272562"/>
    <lineage>
        <taxon>Bacteria</taxon>
        <taxon>Bacillati</taxon>
        <taxon>Bacillota</taxon>
        <taxon>Clostridia</taxon>
        <taxon>Eubacteriales</taxon>
        <taxon>Clostridiaceae</taxon>
        <taxon>Clostridium</taxon>
    </lineage>
</organism>
<keyword evidence="2" id="KW-1185">Reference proteome</keyword>
<evidence type="ECO:0000313" key="1">
    <source>
        <dbReference type="EMBL" id="AAK76790.1"/>
    </source>
</evidence>
<reference evidence="1 2" key="1">
    <citation type="journal article" date="2001" name="J. Bacteriol.">
        <title>Genome sequence and comparative analysis of the solvent-producing bacterium Clostridium acetobutylicum.</title>
        <authorList>
            <person name="Nolling J."/>
            <person name="Breton G."/>
            <person name="Omelchenko M.V."/>
            <person name="Makarova K.S."/>
            <person name="Zeng Q."/>
            <person name="Gibson R."/>
            <person name="Lee H.M."/>
            <person name="Dubois J."/>
            <person name="Qiu D."/>
            <person name="Hitti J."/>
            <person name="Wolf Y.I."/>
            <person name="Tatusov R.L."/>
            <person name="Sabathe F."/>
            <person name="Doucette-Stamm L."/>
            <person name="Soucaille P."/>
            <person name="Daly M.J."/>
            <person name="Bennett G.N."/>
            <person name="Koonin E.V."/>
            <person name="Smith D.R."/>
        </authorList>
    </citation>
    <scope>NUCLEOTIDE SEQUENCE [LARGE SCALE GENOMIC DNA]</scope>
    <source>
        <strain evidence="2">ATCC 824 / DSM 792 / JCM 1419 / LMG 5710 / VKM B-1787</strain>
        <plasmid evidence="2">pSOL1</plasmid>
    </source>
</reference>
<protein>
    <recommendedName>
        <fullName evidence="3">Glycosyltransferase</fullName>
    </recommendedName>
</protein>
<dbReference type="HOGENOM" id="CLU_846475_0_0_9"/>
<dbReference type="Proteomes" id="UP000000814">
    <property type="component" value="Plasmid pSOL1"/>
</dbReference>
<dbReference type="PATRIC" id="fig|272562.8.peg.42"/>
<dbReference type="EMBL" id="AE001438">
    <property type="protein sequence ID" value="AAK76790.1"/>
    <property type="molecule type" value="Genomic_DNA"/>
</dbReference>
<evidence type="ECO:0000313" key="2">
    <source>
        <dbReference type="Proteomes" id="UP000000814"/>
    </source>
</evidence>
<dbReference type="GeneID" id="45000277"/>
<gene>
    <name evidence="1" type="ordered locus">CA_P0044</name>
</gene>
<proteinExistence type="predicted"/>
<keyword evidence="1" id="KW-0614">Plasmid</keyword>
<sequence length="331" mass="39321">MIQMFRDSKIFVVCVSKYTTGGIELLHQLVYKLNSLGFKAYMFYVGEDTENPTPDEYKKYNIQYVNTIEDDSKNLIIVPEVLTMFLYRYEKIRKAIWWLSIDNYYDSIKILEKNKDNEKIKALLGDFKYFNFEDNNIIHLAQCEYITETLKEKNIPKVYYLSDYLNRDFLENNLDNDLFNRENIVVYNPKKGLEFTEKLMKAHKSINWRPIINMSRQEVIDLLKKSKVYIDFGNHPGKDRLPREAAICGCCVITDKKGSAKYFKDVPIDASFKFEDEEKNIPLILNKISECFENFHTESLKFDNYRAIIRNSEKDFEQQILDIFEKQLVTQ</sequence>
<dbReference type="OrthoDB" id="6400528at2"/>
<geneLocation type="plasmid" evidence="1 2">
    <name>pSOL1</name>
</geneLocation>
<dbReference type="KEGG" id="cac:CA_P0044"/>
<dbReference type="AlphaFoldDB" id="Q97TQ4"/>
<evidence type="ECO:0008006" key="3">
    <source>
        <dbReference type="Google" id="ProtNLM"/>
    </source>
</evidence>